<feature type="transmembrane region" description="Helical" evidence="1">
    <location>
        <begin position="126"/>
        <end position="145"/>
    </location>
</feature>
<reference evidence="2 3" key="1">
    <citation type="submission" date="2021-07" db="EMBL/GenBank/DDBJ databases">
        <title>Actinomadura sp. PM05-2 isolated from lichen.</title>
        <authorList>
            <person name="Somphong A."/>
            <person name="Phongsopitanun W."/>
            <person name="Tanasupawat S."/>
            <person name="Peongsungnone V."/>
        </authorList>
    </citation>
    <scope>NUCLEOTIDE SEQUENCE [LARGE SCALE GENOMIC DNA]</scope>
    <source>
        <strain evidence="2 3">PM05-2</strain>
    </source>
</reference>
<feature type="transmembrane region" description="Helical" evidence="1">
    <location>
        <begin position="202"/>
        <end position="231"/>
    </location>
</feature>
<keyword evidence="1" id="KW-0812">Transmembrane</keyword>
<keyword evidence="2" id="KW-0378">Hydrolase</keyword>
<keyword evidence="2" id="KW-0482">Metalloprotease</keyword>
<feature type="transmembrane region" description="Helical" evidence="1">
    <location>
        <begin position="34"/>
        <end position="52"/>
    </location>
</feature>
<feature type="transmembrane region" description="Helical" evidence="1">
    <location>
        <begin position="92"/>
        <end position="114"/>
    </location>
</feature>
<dbReference type="EMBL" id="JAIBOA010000003">
    <property type="protein sequence ID" value="MBW8481823.1"/>
    <property type="molecule type" value="Genomic_DNA"/>
</dbReference>
<dbReference type="Pfam" id="PF13367">
    <property type="entry name" value="PrsW-protease"/>
    <property type="match status" value="1"/>
</dbReference>
<evidence type="ECO:0000313" key="3">
    <source>
        <dbReference type="Proteomes" id="UP000774570"/>
    </source>
</evidence>
<keyword evidence="1" id="KW-0472">Membrane</keyword>
<accession>A0ABS7FQJ6</accession>
<sequence length="301" mass="32155">MKSTWPRVLIGGFGLWVLTVLVTAATANSTLVPTVVLLGSFLVPVTFAIWAYEHGRSGEITVPLLFTSFVAGGVLGVLGASVLETWLLHPAWWLYLGVGLIEEAAKLVALMIVARRVRIRSSRDGLVLGAAVGFGFAAFESAGYALDALLTADGMSLRSMLETEIVRGALTPLGHGLWTAILGGALFGAARRHGRWRLDATVLLAYLGVALLHALWDSMHGIAIGLTLLLTGTPSQRGLMERGHLPDATAAQAHLITVLNWTGLAAISLLALAWLRVLARRSRAEPPVPARPDHPWRAGHR</sequence>
<evidence type="ECO:0000313" key="2">
    <source>
        <dbReference type="EMBL" id="MBW8481823.1"/>
    </source>
</evidence>
<organism evidence="2 3">
    <name type="scientific">Actinomadura parmotrematis</name>
    <dbReference type="NCBI Taxonomy" id="2864039"/>
    <lineage>
        <taxon>Bacteria</taxon>
        <taxon>Bacillati</taxon>
        <taxon>Actinomycetota</taxon>
        <taxon>Actinomycetes</taxon>
        <taxon>Streptosporangiales</taxon>
        <taxon>Thermomonosporaceae</taxon>
        <taxon>Actinomadura</taxon>
    </lineage>
</organism>
<protein>
    <submittedName>
        <fullName evidence="2">PrsW family intramembrane metalloprotease</fullName>
    </submittedName>
</protein>
<dbReference type="PANTHER" id="PTHR36844:SF1">
    <property type="entry name" value="PROTEASE PRSW"/>
    <property type="match status" value="1"/>
</dbReference>
<comment type="caution">
    <text evidence="2">The sequence shown here is derived from an EMBL/GenBank/DDBJ whole genome shotgun (WGS) entry which is preliminary data.</text>
</comment>
<evidence type="ECO:0000256" key="1">
    <source>
        <dbReference type="SAM" id="Phobius"/>
    </source>
</evidence>
<dbReference type="Proteomes" id="UP000774570">
    <property type="component" value="Unassembled WGS sequence"/>
</dbReference>
<dbReference type="GO" id="GO:0008237">
    <property type="term" value="F:metallopeptidase activity"/>
    <property type="evidence" value="ECO:0007669"/>
    <property type="project" value="UniProtKB-KW"/>
</dbReference>
<keyword evidence="3" id="KW-1185">Reference proteome</keyword>
<dbReference type="PANTHER" id="PTHR36844">
    <property type="entry name" value="PROTEASE PRSW"/>
    <property type="match status" value="1"/>
</dbReference>
<dbReference type="RefSeq" id="WP_220163865.1">
    <property type="nucleotide sequence ID" value="NZ_JAIBOA010000003.1"/>
</dbReference>
<gene>
    <name evidence="2" type="ORF">K1Y72_05535</name>
</gene>
<feature type="transmembrane region" description="Helical" evidence="1">
    <location>
        <begin position="64"/>
        <end position="86"/>
    </location>
</feature>
<feature type="transmembrane region" description="Helical" evidence="1">
    <location>
        <begin position="165"/>
        <end position="190"/>
    </location>
</feature>
<name>A0ABS7FQJ6_9ACTN</name>
<feature type="transmembrane region" description="Helical" evidence="1">
    <location>
        <begin position="251"/>
        <end position="275"/>
    </location>
</feature>
<dbReference type="InterPro" id="IPR026898">
    <property type="entry name" value="PrsW"/>
</dbReference>
<keyword evidence="2" id="KW-0645">Protease</keyword>
<keyword evidence="1" id="KW-1133">Transmembrane helix</keyword>
<proteinExistence type="predicted"/>